<protein>
    <submittedName>
        <fullName evidence="1 2">Uncharacterized protein</fullName>
    </submittedName>
</protein>
<evidence type="ECO:0000313" key="1">
    <source>
        <dbReference type="EMBL" id="KEH26128.1"/>
    </source>
</evidence>
<organism evidence="1 3">
    <name type="scientific">Medicago truncatula</name>
    <name type="common">Barrel medic</name>
    <name type="synonym">Medicago tribuloides</name>
    <dbReference type="NCBI Taxonomy" id="3880"/>
    <lineage>
        <taxon>Eukaryota</taxon>
        <taxon>Viridiplantae</taxon>
        <taxon>Streptophyta</taxon>
        <taxon>Embryophyta</taxon>
        <taxon>Tracheophyta</taxon>
        <taxon>Spermatophyta</taxon>
        <taxon>Magnoliopsida</taxon>
        <taxon>eudicotyledons</taxon>
        <taxon>Gunneridae</taxon>
        <taxon>Pentapetalae</taxon>
        <taxon>rosids</taxon>
        <taxon>fabids</taxon>
        <taxon>Fabales</taxon>
        <taxon>Fabaceae</taxon>
        <taxon>Papilionoideae</taxon>
        <taxon>50 kb inversion clade</taxon>
        <taxon>NPAAA clade</taxon>
        <taxon>Hologalegina</taxon>
        <taxon>IRL clade</taxon>
        <taxon>Trifolieae</taxon>
        <taxon>Medicago</taxon>
    </lineage>
</organism>
<dbReference type="EMBL" id="CM001222">
    <property type="protein sequence ID" value="KEH26128.1"/>
    <property type="molecule type" value="Genomic_DNA"/>
</dbReference>
<dbReference type="Proteomes" id="UP000002051">
    <property type="component" value="Chromosome 6"/>
</dbReference>
<sequence length="106" mass="11950">MSQLTNKFKKHPNNPIKEACVANEEFFEKEAITHNTFEHHHTLLGKDSQLLDGLAMVKQPCFGLIDGLEGSFIFQKRLPRLFSVSRNRSATVSEVGVHAGGRLEWS</sequence>
<reference evidence="2" key="3">
    <citation type="submission" date="2015-04" db="UniProtKB">
        <authorList>
            <consortium name="EnsemblPlants"/>
        </authorList>
    </citation>
    <scope>IDENTIFICATION</scope>
    <source>
        <strain evidence="2">cv. Jemalong A17</strain>
    </source>
</reference>
<evidence type="ECO:0000313" key="3">
    <source>
        <dbReference type="Proteomes" id="UP000002051"/>
    </source>
</evidence>
<accession>A0A072UAJ7</accession>
<reference evidence="1 3" key="2">
    <citation type="journal article" date="2014" name="BMC Genomics">
        <title>An improved genome release (version Mt4.0) for the model legume Medicago truncatula.</title>
        <authorList>
            <person name="Tang H."/>
            <person name="Krishnakumar V."/>
            <person name="Bidwell S."/>
            <person name="Rosen B."/>
            <person name="Chan A."/>
            <person name="Zhou S."/>
            <person name="Gentzbittel L."/>
            <person name="Childs K.L."/>
            <person name="Yandell M."/>
            <person name="Gundlach H."/>
            <person name="Mayer K.F."/>
            <person name="Schwartz D.C."/>
            <person name="Town C.D."/>
        </authorList>
    </citation>
    <scope>GENOME REANNOTATION</scope>
    <source>
        <strain evidence="1">A17</strain>
        <strain evidence="2 3">cv. Jemalong A17</strain>
    </source>
</reference>
<dbReference type="EnsemblPlants" id="KEH26128">
    <property type="protein sequence ID" value="KEH26128"/>
    <property type="gene ID" value="MTR_6g045187"/>
</dbReference>
<gene>
    <name evidence="1" type="ordered locus">MTR_6g045187</name>
</gene>
<keyword evidence="3" id="KW-1185">Reference proteome</keyword>
<reference evidence="1 3" key="1">
    <citation type="journal article" date="2011" name="Nature">
        <title>The Medicago genome provides insight into the evolution of rhizobial symbioses.</title>
        <authorList>
            <person name="Young N.D."/>
            <person name="Debelle F."/>
            <person name="Oldroyd G.E."/>
            <person name="Geurts R."/>
            <person name="Cannon S.B."/>
            <person name="Udvardi M.K."/>
            <person name="Benedito V.A."/>
            <person name="Mayer K.F."/>
            <person name="Gouzy J."/>
            <person name="Schoof H."/>
            <person name="Van de Peer Y."/>
            <person name="Proost S."/>
            <person name="Cook D.R."/>
            <person name="Meyers B.C."/>
            <person name="Spannagl M."/>
            <person name="Cheung F."/>
            <person name="De Mita S."/>
            <person name="Krishnakumar V."/>
            <person name="Gundlach H."/>
            <person name="Zhou S."/>
            <person name="Mudge J."/>
            <person name="Bharti A.K."/>
            <person name="Murray J.D."/>
            <person name="Naoumkina M.A."/>
            <person name="Rosen B."/>
            <person name="Silverstein K.A."/>
            <person name="Tang H."/>
            <person name="Rombauts S."/>
            <person name="Zhao P.X."/>
            <person name="Zhou P."/>
            <person name="Barbe V."/>
            <person name="Bardou P."/>
            <person name="Bechner M."/>
            <person name="Bellec A."/>
            <person name="Berger A."/>
            <person name="Berges H."/>
            <person name="Bidwell S."/>
            <person name="Bisseling T."/>
            <person name="Choisne N."/>
            <person name="Couloux A."/>
            <person name="Denny R."/>
            <person name="Deshpande S."/>
            <person name="Dai X."/>
            <person name="Doyle J.J."/>
            <person name="Dudez A.M."/>
            <person name="Farmer A.D."/>
            <person name="Fouteau S."/>
            <person name="Franken C."/>
            <person name="Gibelin C."/>
            <person name="Gish J."/>
            <person name="Goldstein S."/>
            <person name="Gonzalez A.J."/>
            <person name="Green P.J."/>
            <person name="Hallab A."/>
            <person name="Hartog M."/>
            <person name="Hua A."/>
            <person name="Humphray S.J."/>
            <person name="Jeong D.H."/>
            <person name="Jing Y."/>
            <person name="Jocker A."/>
            <person name="Kenton S.M."/>
            <person name="Kim D.J."/>
            <person name="Klee K."/>
            <person name="Lai H."/>
            <person name="Lang C."/>
            <person name="Lin S."/>
            <person name="Macmil S.L."/>
            <person name="Magdelenat G."/>
            <person name="Matthews L."/>
            <person name="McCorrison J."/>
            <person name="Monaghan E.L."/>
            <person name="Mun J.H."/>
            <person name="Najar F.Z."/>
            <person name="Nicholson C."/>
            <person name="Noirot C."/>
            <person name="O'Bleness M."/>
            <person name="Paule C.R."/>
            <person name="Poulain J."/>
            <person name="Prion F."/>
            <person name="Qin B."/>
            <person name="Qu C."/>
            <person name="Retzel E.F."/>
            <person name="Riddle C."/>
            <person name="Sallet E."/>
            <person name="Samain S."/>
            <person name="Samson N."/>
            <person name="Sanders I."/>
            <person name="Saurat O."/>
            <person name="Scarpelli C."/>
            <person name="Schiex T."/>
            <person name="Segurens B."/>
            <person name="Severin A.J."/>
            <person name="Sherrier D.J."/>
            <person name="Shi R."/>
            <person name="Sims S."/>
            <person name="Singer S.R."/>
            <person name="Sinharoy S."/>
            <person name="Sterck L."/>
            <person name="Viollet A."/>
            <person name="Wang B.B."/>
            <person name="Wang K."/>
            <person name="Wang M."/>
            <person name="Wang X."/>
            <person name="Warfsmann J."/>
            <person name="Weissenbach J."/>
            <person name="White D.D."/>
            <person name="White J.D."/>
            <person name="Wiley G.B."/>
            <person name="Wincker P."/>
            <person name="Xing Y."/>
            <person name="Yang L."/>
            <person name="Yao Z."/>
            <person name="Ying F."/>
            <person name="Zhai J."/>
            <person name="Zhou L."/>
            <person name="Zuber A."/>
            <person name="Denarie J."/>
            <person name="Dixon R.A."/>
            <person name="May G.D."/>
            <person name="Schwartz D.C."/>
            <person name="Rogers J."/>
            <person name="Quetier F."/>
            <person name="Town C.D."/>
            <person name="Roe B.A."/>
        </authorList>
    </citation>
    <scope>NUCLEOTIDE SEQUENCE [LARGE SCALE GENOMIC DNA]</scope>
    <source>
        <strain evidence="1">A17</strain>
        <strain evidence="2 3">cv. Jemalong A17</strain>
    </source>
</reference>
<dbReference type="HOGENOM" id="CLU_2227150_0_0_1"/>
<name>A0A072UAJ7_MEDTR</name>
<dbReference type="AlphaFoldDB" id="A0A072UAJ7"/>
<evidence type="ECO:0000313" key="2">
    <source>
        <dbReference type="EnsemblPlants" id="KEH26128"/>
    </source>
</evidence>
<proteinExistence type="predicted"/>